<sequence>MDDTQTKVAQLAEHPKRCRPGRVPGTRELVVQPNYLVVCSEEPTMVTVLRVMHAAQQWP</sequence>
<name>A0ABV7TDM2_9RHOB</name>
<dbReference type="InterPro" id="IPR007712">
    <property type="entry name" value="RelE/ParE_toxin"/>
</dbReference>
<accession>A0ABV7TDM2</accession>
<keyword evidence="4" id="KW-1185">Reference proteome</keyword>
<evidence type="ECO:0000313" key="4">
    <source>
        <dbReference type="Proteomes" id="UP001595629"/>
    </source>
</evidence>
<feature type="region of interest" description="Disordered" evidence="2">
    <location>
        <begin position="1"/>
        <end position="20"/>
    </location>
</feature>
<comment type="caution">
    <text evidence="3">The sequence shown here is derived from an EMBL/GenBank/DDBJ whole genome shotgun (WGS) entry which is preliminary data.</text>
</comment>
<dbReference type="Proteomes" id="UP001595629">
    <property type="component" value="Unassembled WGS sequence"/>
</dbReference>
<dbReference type="EMBL" id="JBHRXI010000002">
    <property type="protein sequence ID" value="MFC3612902.1"/>
    <property type="molecule type" value="Genomic_DNA"/>
</dbReference>
<gene>
    <name evidence="3" type="ORF">ACFORG_03930</name>
</gene>
<protein>
    <submittedName>
        <fullName evidence="3">Type II toxin-antitoxin system RelE/ParE family toxin</fullName>
    </submittedName>
</protein>
<dbReference type="Pfam" id="PF05016">
    <property type="entry name" value="ParE_toxin"/>
    <property type="match status" value="1"/>
</dbReference>
<keyword evidence="1" id="KW-1277">Toxin-antitoxin system</keyword>
<reference evidence="4" key="1">
    <citation type="journal article" date="2019" name="Int. J. Syst. Evol. Microbiol.">
        <title>The Global Catalogue of Microorganisms (GCM) 10K type strain sequencing project: providing services to taxonomists for standard genome sequencing and annotation.</title>
        <authorList>
            <consortium name="The Broad Institute Genomics Platform"/>
            <consortium name="The Broad Institute Genome Sequencing Center for Infectious Disease"/>
            <person name="Wu L."/>
            <person name="Ma J."/>
        </authorList>
    </citation>
    <scope>NUCLEOTIDE SEQUENCE [LARGE SCALE GENOMIC DNA]</scope>
    <source>
        <strain evidence="4">KCTC 42911</strain>
    </source>
</reference>
<proteinExistence type="predicted"/>
<dbReference type="Gene3D" id="3.30.2310.20">
    <property type="entry name" value="RelE-like"/>
    <property type="match status" value="1"/>
</dbReference>
<dbReference type="InterPro" id="IPR035093">
    <property type="entry name" value="RelE/ParE_toxin_dom_sf"/>
</dbReference>
<organism evidence="3 4">
    <name type="scientific">Lutimaribacter marinistellae</name>
    <dbReference type="NCBI Taxonomy" id="1820329"/>
    <lineage>
        <taxon>Bacteria</taxon>
        <taxon>Pseudomonadati</taxon>
        <taxon>Pseudomonadota</taxon>
        <taxon>Alphaproteobacteria</taxon>
        <taxon>Rhodobacterales</taxon>
        <taxon>Roseobacteraceae</taxon>
        <taxon>Lutimaribacter</taxon>
    </lineage>
</organism>
<evidence type="ECO:0000313" key="3">
    <source>
        <dbReference type="EMBL" id="MFC3612902.1"/>
    </source>
</evidence>
<dbReference type="RefSeq" id="WP_386734090.1">
    <property type="nucleotide sequence ID" value="NZ_JBHRXI010000002.1"/>
</dbReference>
<evidence type="ECO:0000256" key="1">
    <source>
        <dbReference type="ARBA" id="ARBA00022649"/>
    </source>
</evidence>
<evidence type="ECO:0000256" key="2">
    <source>
        <dbReference type="SAM" id="MobiDB-lite"/>
    </source>
</evidence>